<evidence type="ECO:0000256" key="5">
    <source>
        <dbReference type="ARBA" id="ARBA00022806"/>
    </source>
</evidence>
<keyword evidence="4 15" id="KW-0378">Hydrolase</keyword>
<dbReference type="InterPro" id="IPR011545">
    <property type="entry name" value="DEAD/DEAH_box_helicase_dom"/>
</dbReference>
<dbReference type="InterPro" id="IPR036388">
    <property type="entry name" value="WH-like_DNA-bd_sf"/>
</dbReference>
<keyword evidence="7" id="KW-0238">DNA-binding</keyword>
<dbReference type="GO" id="GO:0043590">
    <property type="term" value="C:bacterial nucleoid"/>
    <property type="evidence" value="ECO:0007669"/>
    <property type="project" value="TreeGrafter"/>
</dbReference>
<evidence type="ECO:0000256" key="12">
    <source>
        <dbReference type="ARBA" id="ARBA00044550"/>
    </source>
</evidence>
<dbReference type="CDD" id="cd17920">
    <property type="entry name" value="DEXHc_RecQ"/>
    <property type="match status" value="1"/>
</dbReference>
<dbReference type="Proteomes" id="UP001185092">
    <property type="component" value="Unassembled WGS sequence"/>
</dbReference>
<dbReference type="GO" id="GO:0006281">
    <property type="term" value="P:DNA repair"/>
    <property type="evidence" value="ECO:0007669"/>
    <property type="project" value="TreeGrafter"/>
</dbReference>
<dbReference type="PROSITE" id="PS51192">
    <property type="entry name" value="HELICASE_ATP_BIND_1"/>
    <property type="match status" value="1"/>
</dbReference>
<dbReference type="FunFam" id="3.40.50.300:FF:000296">
    <property type="entry name" value="ATP-dependent DNA helicase RecQ"/>
    <property type="match status" value="1"/>
</dbReference>
<dbReference type="InterPro" id="IPR004589">
    <property type="entry name" value="DNA_helicase_ATP-dep_RecQ"/>
</dbReference>
<evidence type="ECO:0000256" key="3">
    <source>
        <dbReference type="ARBA" id="ARBA00022741"/>
    </source>
</evidence>
<dbReference type="SMART" id="SM00490">
    <property type="entry name" value="HELICc"/>
    <property type="match status" value="1"/>
</dbReference>
<protein>
    <recommendedName>
        <fullName evidence="11">ATP-dependent DNA helicase RecQ</fullName>
        <ecNumber evidence="10">5.6.2.4</ecNumber>
    </recommendedName>
    <alternativeName>
        <fullName evidence="12">DNA 3'-5' helicase RecQ</fullName>
    </alternativeName>
</protein>
<dbReference type="PROSITE" id="PS51194">
    <property type="entry name" value="HELICASE_CTER"/>
    <property type="match status" value="1"/>
</dbReference>
<dbReference type="EC" id="5.6.2.4" evidence="10"/>
<dbReference type="Gene3D" id="3.40.50.300">
    <property type="entry name" value="P-loop containing nucleotide triphosphate hydrolases"/>
    <property type="match status" value="2"/>
</dbReference>
<keyword evidence="6" id="KW-0067">ATP-binding</keyword>
<accession>A0AAE4BSQ9</accession>
<reference evidence="15" key="1">
    <citation type="submission" date="2023-07" db="EMBL/GenBank/DDBJ databases">
        <title>Genomic Encyclopedia of Type Strains, Phase IV (KMG-IV): sequencing the most valuable type-strain genomes for metagenomic binning, comparative biology and taxonomic classification.</title>
        <authorList>
            <person name="Goeker M."/>
        </authorList>
    </citation>
    <scope>NUCLEOTIDE SEQUENCE</scope>
    <source>
        <strain evidence="15">DSM 26174</strain>
    </source>
</reference>
<dbReference type="GO" id="GO:0030894">
    <property type="term" value="C:replisome"/>
    <property type="evidence" value="ECO:0007669"/>
    <property type="project" value="TreeGrafter"/>
</dbReference>
<keyword evidence="8" id="KW-0413">Isomerase</keyword>
<dbReference type="RefSeq" id="WP_309938668.1">
    <property type="nucleotide sequence ID" value="NZ_AP025305.1"/>
</dbReference>
<evidence type="ECO:0000259" key="13">
    <source>
        <dbReference type="PROSITE" id="PS51192"/>
    </source>
</evidence>
<dbReference type="SUPFAM" id="SSF52540">
    <property type="entry name" value="P-loop containing nucleoside triphosphate hydrolases"/>
    <property type="match status" value="1"/>
</dbReference>
<evidence type="ECO:0000256" key="8">
    <source>
        <dbReference type="ARBA" id="ARBA00023235"/>
    </source>
</evidence>
<dbReference type="GO" id="GO:0006310">
    <property type="term" value="P:DNA recombination"/>
    <property type="evidence" value="ECO:0007669"/>
    <property type="project" value="InterPro"/>
</dbReference>
<evidence type="ECO:0000256" key="11">
    <source>
        <dbReference type="ARBA" id="ARBA00044535"/>
    </source>
</evidence>
<comment type="catalytic activity">
    <reaction evidence="9">
        <text>Couples ATP hydrolysis with the unwinding of duplex DNA by translocating in the 3'-5' direction.</text>
        <dbReference type="EC" id="5.6.2.4"/>
    </reaction>
</comment>
<dbReference type="InterPro" id="IPR032284">
    <property type="entry name" value="RecQ_Zn-bd"/>
</dbReference>
<gene>
    <name evidence="15" type="ORF">HNQ88_002162</name>
</gene>
<organism evidence="15 16">
    <name type="scientific">Aureibacter tunicatorum</name>
    <dbReference type="NCBI Taxonomy" id="866807"/>
    <lineage>
        <taxon>Bacteria</taxon>
        <taxon>Pseudomonadati</taxon>
        <taxon>Bacteroidota</taxon>
        <taxon>Cytophagia</taxon>
        <taxon>Cytophagales</taxon>
        <taxon>Persicobacteraceae</taxon>
        <taxon>Aureibacter</taxon>
    </lineage>
</organism>
<evidence type="ECO:0000256" key="9">
    <source>
        <dbReference type="ARBA" id="ARBA00034617"/>
    </source>
</evidence>
<dbReference type="SMART" id="SM00487">
    <property type="entry name" value="DEXDc"/>
    <property type="match status" value="1"/>
</dbReference>
<evidence type="ECO:0000256" key="1">
    <source>
        <dbReference type="ARBA" id="ARBA00005446"/>
    </source>
</evidence>
<keyword evidence="3" id="KW-0547">Nucleotide-binding</keyword>
<keyword evidence="16" id="KW-1185">Reference proteome</keyword>
<dbReference type="InterPro" id="IPR001650">
    <property type="entry name" value="Helicase_C-like"/>
</dbReference>
<keyword evidence="2" id="KW-0479">Metal-binding</keyword>
<evidence type="ECO:0000313" key="15">
    <source>
        <dbReference type="EMBL" id="MDR6239125.1"/>
    </source>
</evidence>
<dbReference type="GO" id="GO:0009378">
    <property type="term" value="F:four-way junction helicase activity"/>
    <property type="evidence" value="ECO:0007669"/>
    <property type="project" value="TreeGrafter"/>
</dbReference>
<keyword evidence="5 15" id="KW-0347">Helicase</keyword>
<evidence type="ECO:0000259" key="14">
    <source>
        <dbReference type="PROSITE" id="PS51194"/>
    </source>
</evidence>
<evidence type="ECO:0000256" key="4">
    <source>
        <dbReference type="ARBA" id="ARBA00022801"/>
    </source>
</evidence>
<dbReference type="GO" id="GO:0005524">
    <property type="term" value="F:ATP binding"/>
    <property type="evidence" value="ECO:0007669"/>
    <property type="project" value="UniProtKB-KW"/>
</dbReference>
<dbReference type="GO" id="GO:0043138">
    <property type="term" value="F:3'-5' DNA helicase activity"/>
    <property type="evidence" value="ECO:0007669"/>
    <property type="project" value="UniProtKB-EC"/>
</dbReference>
<name>A0AAE4BSQ9_9BACT</name>
<dbReference type="GO" id="GO:0046872">
    <property type="term" value="F:metal ion binding"/>
    <property type="evidence" value="ECO:0007669"/>
    <property type="project" value="UniProtKB-KW"/>
</dbReference>
<dbReference type="PANTHER" id="PTHR13710:SF105">
    <property type="entry name" value="ATP-DEPENDENT DNA HELICASE Q1"/>
    <property type="match status" value="1"/>
</dbReference>
<proteinExistence type="inferred from homology"/>
<dbReference type="GO" id="GO:0016787">
    <property type="term" value="F:hydrolase activity"/>
    <property type="evidence" value="ECO:0007669"/>
    <property type="project" value="UniProtKB-KW"/>
</dbReference>
<dbReference type="GO" id="GO:0003677">
    <property type="term" value="F:DNA binding"/>
    <property type="evidence" value="ECO:0007669"/>
    <property type="project" value="UniProtKB-KW"/>
</dbReference>
<feature type="domain" description="Helicase ATP-binding" evidence="13">
    <location>
        <begin position="25"/>
        <end position="193"/>
    </location>
</feature>
<feature type="domain" description="Helicase C-terminal" evidence="14">
    <location>
        <begin position="217"/>
        <end position="360"/>
    </location>
</feature>
<evidence type="ECO:0000256" key="2">
    <source>
        <dbReference type="ARBA" id="ARBA00022723"/>
    </source>
</evidence>
<dbReference type="Pfam" id="PF00271">
    <property type="entry name" value="Helicase_C"/>
    <property type="match status" value="1"/>
</dbReference>
<evidence type="ECO:0000313" key="16">
    <source>
        <dbReference type="Proteomes" id="UP001185092"/>
    </source>
</evidence>
<comment type="similarity">
    <text evidence="1">Belongs to the helicase family. RecQ subfamily.</text>
</comment>
<evidence type="ECO:0000256" key="10">
    <source>
        <dbReference type="ARBA" id="ARBA00034808"/>
    </source>
</evidence>
<dbReference type="InterPro" id="IPR027417">
    <property type="entry name" value="P-loop_NTPase"/>
</dbReference>
<evidence type="ECO:0000256" key="6">
    <source>
        <dbReference type="ARBA" id="ARBA00022840"/>
    </source>
</evidence>
<dbReference type="AlphaFoldDB" id="A0AAE4BSQ9"/>
<dbReference type="Gene3D" id="1.10.10.10">
    <property type="entry name" value="Winged helix-like DNA-binding domain superfamily/Winged helix DNA-binding domain"/>
    <property type="match status" value="1"/>
</dbReference>
<dbReference type="Pfam" id="PF16124">
    <property type="entry name" value="RecQ_Zn_bind"/>
    <property type="match status" value="1"/>
</dbReference>
<dbReference type="NCBIfam" id="TIGR00614">
    <property type="entry name" value="recQ_fam"/>
    <property type="match status" value="1"/>
</dbReference>
<dbReference type="GO" id="GO:0005737">
    <property type="term" value="C:cytoplasm"/>
    <property type="evidence" value="ECO:0007669"/>
    <property type="project" value="TreeGrafter"/>
</dbReference>
<evidence type="ECO:0000256" key="7">
    <source>
        <dbReference type="ARBA" id="ARBA00023125"/>
    </source>
</evidence>
<dbReference type="EMBL" id="JAVDQD010000002">
    <property type="protein sequence ID" value="MDR6239125.1"/>
    <property type="molecule type" value="Genomic_DNA"/>
</dbReference>
<dbReference type="InterPro" id="IPR014001">
    <property type="entry name" value="Helicase_ATP-bd"/>
</dbReference>
<dbReference type="PANTHER" id="PTHR13710">
    <property type="entry name" value="DNA HELICASE RECQ FAMILY MEMBER"/>
    <property type="match status" value="1"/>
</dbReference>
<sequence>MMKPKEALKRYWGYDSFRDLQLEIINYCLAGKDTLALLPTGGGKSICFQVPAMCKEGICIVVSPLIALMKDQVDQLTKRGIRAVAIHSGMTKREIDVSLDNCKYGDYKFLYVSPERLKTELFIERAKQMNVSLIAVDEAHCISQWGYDFRPSYLQIEEFRSYFPEVNVIALTATATKEVREDICGKLNFKNHKIFFKSFYRKNLSYSVRKTIDKERKLVEILSKVKGSAVVYVRNRKRCKEVAHYLVSYGVNADFYHAGLLPEERGIKQQRWISGSSQVMVATNAFGMGIDKPDVRVVAHLDLPDTLEAYYQEAGRAGRDEKKAYAVILATDYDAKRMLDMVGKSYPEIDELKKTYQFLANYFKVAVGSSFMASYDFDISDFCDLYHLEPYGVFQSLKKLEEQNLILFNEAYNNPSKLFIKVSNQALYEFQLFNEMFDLLIKAMLRIYGGELFTDYKKISESQLASLLQKSVRDIRSLLRQLHERQIIDYIPNNNQPKITYLTQRQEANSLSLDLTAYEKRKKEVEFKGRAVVKYFQNDEKCRSLQLQSYFGEQSNVVCGICDVCVEEKKATKSIMADLDVIKTRIMLELSKGALDISALSGRVKFDDQKAFEKAITNLLETRMIEYNNQGRLVLSGA</sequence>
<comment type="caution">
    <text evidence="15">The sequence shown here is derived from an EMBL/GenBank/DDBJ whole genome shotgun (WGS) entry which is preliminary data.</text>
</comment>
<dbReference type="Pfam" id="PF00270">
    <property type="entry name" value="DEAD"/>
    <property type="match status" value="1"/>
</dbReference>